<dbReference type="InterPro" id="IPR003694">
    <property type="entry name" value="NAD_synthase"/>
</dbReference>
<comment type="similarity">
    <text evidence="1 8 9">Belongs to the NAD synthetase family.</text>
</comment>
<dbReference type="EC" id="6.3.1.5" evidence="8 10"/>
<evidence type="ECO:0000256" key="1">
    <source>
        <dbReference type="ARBA" id="ARBA00005859"/>
    </source>
</evidence>
<keyword evidence="4 8" id="KW-0547">Nucleotide-binding</keyword>
<dbReference type="GO" id="GO:0008795">
    <property type="term" value="F:NAD+ synthase activity"/>
    <property type="evidence" value="ECO:0007669"/>
    <property type="project" value="UniProtKB-UniRule"/>
</dbReference>
<dbReference type="InterPro" id="IPR022926">
    <property type="entry name" value="NH(3)-dep_NAD(+)_synth"/>
</dbReference>
<evidence type="ECO:0000313" key="12">
    <source>
        <dbReference type="EMBL" id="PSM52576.1"/>
    </source>
</evidence>
<sequence length="255" mass="28848">MNYKKLEKELIKFLKKSLKDTGRENFIVGISGGLDSAIVSTLCAKISIKHTFGIIIPSGSSSKANIEDAISHCNDFGIIHKIINIETMISAYEDNIGMLNKLRKGNLTSRLRMCVLYDISNYMQAVVVGTSNLSERMLGYGTVYGDLAYAFNPIGEIFKTELFEFAKYLNIDDKIINKAPSGDLWEGQSDEAELGYTYKEMDKVLKDIKDNGLSFNKLEKKYDNELVNFIRNRIKSNNFKLKMPPIANIRDLIKE</sequence>
<organism evidence="12 13">
    <name type="scientific">Campylobacter blaseri</name>
    <dbReference type="NCBI Taxonomy" id="2042961"/>
    <lineage>
        <taxon>Bacteria</taxon>
        <taxon>Pseudomonadati</taxon>
        <taxon>Campylobacterota</taxon>
        <taxon>Epsilonproteobacteria</taxon>
        <taxon>Campylobacterales</taxon>
        <taxon>Campylobacteraceae</taxon>
        <taxon>Campylobacter</taxon>
    </lineage>
</organism>
<accession>A0A2P8R249</accession>
<feature type="binding site" description="in other chain" evidence="8">
    <location>
        <position position="110"/>
    </location>
    <ligand>
        <name>deamido-NAD(+)</name>
        <dbReference type="ChEBI" id="CHEBI:58437"/>
        <note>ligand shared between two neighboring subunits</note>
    </ligand>
</feature>
<dbReference type="EMBL" id="PDHH01000002">
    <property type="protein sequence ID" value="PSM52576.1"/>
    <property type="molecule type" value="Genomic_DNA"/>
</dbReference>
<name>A0A2P8R249_9BACT</name>
<keyword evidence="6 8" id="KW-0460">Magnesium</keyword>
<protein>
    <recommendedName>
        <fullName evidence="8 10">NH(3)-dependent NAD(+) synthetase</fullName>
        <ecNumber evidence="8 10">6.3.1.5</ecNumber>
    </recommendedName>
</protein>
<keyword evidence="13" id="KW-1185">Reference proteome</keyword>
<dbReference type="GO" id="GO:0004359">
    <property type="term" value="F:glutaminase activity"/>
    <property type="evidence" value="ECO:0007669"/>
    <property type="project" value="InterPro"/>
</dbReference>
<feature type="binding site" evidence="8">
    <location>
        <position position="130"/>
    </location>
    <ligand>
        <name>ATP</name>
        <dbReference type="ChEBI" id="CHEBI:30616"/>
    </ligand>
</feature>
<evidence type="ECO:0000256" key="7">
    <source>
        <dbReference type="ARBA" id="ARBA00023027"/>
    </source>
</evidence>
<evidence type="ECO:0000313" key="13">
    <source>
        <dbReference type="Proteomes" id="UP000240535"/>
    </source>
</evidence>
<feature type="binding site" evidence="8">
    <location>
        <begin position="29"/>
        <end position="36"/>
    </location>
    <ligand>
        <name>ATP</name>
        <dbReference type="ChEBI" id="CHEBI:30616"/>
    </ligand>
</feature>
<dbReference type="Gene3D" id="3.40.50.620">
    <property type="entry name" value="HUPs"/>
    <property type="match status" value="1"/>
</dbReference>
<comment type="function">
    <text evidence="8">Catalyzes the ATP-dependent amidation of deamido-NAD to form NAD. Uses ammonia as a nitrogen source.</text>
</comment>
<reference evidence="13" key="1">
    <citation type="submission" date="2017-10" db="EMBL/GenBank/DDBJ databases">
        <title>Campylobacter species from seals.</title>
        <authorList>
            <person name="Gilbert M.J."/>
            <person name="Zomer A.L."/>
            <person name="Timmerman A.J."/>
            <person name="Duim B."/>
            <person name="Wagenaar J.A."/>
        </authorList>
    </citation>
    <scope>NUCLEOTIDE SEQUENCE [LARGE SCALE GENOMIC DNA]</scope>
    <source>
        <strain evidence="13">17S00004-5</strain>
    </source>
</reference>
<dbReference type="OrthoDB" id="9799210at2"/>
<comment type="pathway">
    <text evidence="8">Cofactor biosynthesis; NAD(+) biosynthesis; NAD(+) from deamido-NAD(+) (ammonia route): step 1/1.</text>
</comment>
<dbReference type="CDD" id="cd00553">
    <property type="entry name" value="NAD_synthase"/>
    <property type="match status" value="1"/>
</dbReference>
<keyword evidence="3 8" id="KW-0479">Metal-binding</keyword>
<dbReference type="AlphaFoldDB" id="A0A2P8R249"/>
<dbReference type="GO" id="GO:0005524">
    <property type="term" value="F:ATP binding"/>
    <property type="evidence" value="ECO:0007669"/>
    <property type="project" value="UniProtKB-UniRule"/>
</dbReference>
<feature type="binding site" evidence="8">
    <location>
        <position position="35"/>
    </location>
    <ligand>
        <name>Mg(2+)</name>
        <dbReference type="ChEBI" id="CHEBI:18420"/>
    </ligand>
</feature>
<proteinExistence type="inferred from homology"/>
<keyword evidence="5 8" id="KW-0067">ATP-binding</keyword>
<dbReference type="RefSeq" id="WP_106870189.1">
    <property type="nucleotide sequence ID" value="NZ_CP053841.1"/>
</dbReference>
<dbReference type="PANTHER" id="PTHR23090">
    <property type="entry name" value="NH 3 /GLUTAMINE-DEPENDENT NAD + SYNTHETASE"/>
    <property type="match status" value="1"/>
</dbReference>
<dbReference type="GO" id="GO:0003952">
    <property type="term" value="F:NAD+ synthase (glutamine-hydrolyzing) activity"/>
    <property type="evidence" value="ECO:0007669"/>
    <property type="project" value="InterPro"/>
</dbReference>
<dbReference type="PANTHER" id="PTHR23090:SF9">
    <property type="entry name" value="GLUTAMINE-DEPENDENT NAD(+) SYNTHETASE"/>
    <property type="match status" value="1"/>
</dbReference>
<dbReference type="Pfam" id="PF02540">
    <property type="entry name" value="NAD_synthase"/>
    <property type="match status" value="1"/>
</dbReference>
<dbReference type="HAMAP" id="MF_00193">
    <property type="entry name" value="NadE_ammonia_dep"/>
    <property type="match status" value="1"/>
</dbReference>
<dbReference type="InterPro" id="IPR014729">
    <property type="entry name" value="Rossmann-like_a/b/a_fold"/>
</dbReference>
<keyword evidence="2 8" id="KW-0436">Ligase</keyword>
<feature type="binding site" evidence="8">
    <location>
        <position position="159"/>
    </location>
    <ligand>
        <name>ATP</name>
        <dbReference type="ChEBI" id="CHEBI:30616"/>
    </ligand>
</feature>
<comment type="subunit">
    <text evidence="8">Homodimer.</text>
</comment>
<dbReference type="UniPathway" id="UPA00253">
    <property type="reaction ID" value="UER00333"/>
</dbReference>
<gene>
    <name evidence="8" type="primary">nadE</name>
    <name evidence="12" type="ORF">CQ405_02275</name>
</gene>
<dbReference type="GO" id="GO:0009435">
    <property type="term" value="P:NAD+ biosynthetic process"/>
    <property type="evidence" value="ECO:0007669"/>
    <property type="project" value="UniProtKB-UniRule"/>
</dbReference>
<feature type="binding site" evidence="8">
    <location>
        <position position="135"/>
    </location>
    <ligand>
        <name>Mg(2+)</name>
        <dbReference type="ChEBI" id="CHEBI:18420"/>
    </ligand>
</feature>
<evidence type="ECO:0000256" key="8">
    <source>
        <dbReference type="HAMAP-Rule" id="MF_00193"/>
    </source>
</evidence>
<evidence type="ECO:0000259" key="11">
    <source>
        <dbReference type="Pfam" id="PF02540"/>
    </source>
</evidence>
<keyword evidence="7 8" id="KW-0520">NAD</keyword>
<dbReference type="Proteomes" id="UP000240535">
    <property type="component" value="Unassembled WGS sequence"/>
</dbReference>
<evidence type="ECO:0000256" key="6">
    <source>
        <dbReference type="ARBA" id="ARBA00022842"/>
    </source>
</evidence>
<feature type="domain" description="NAD/GMP synthase" evidence="11">
    <location>
        <begin position="8"/>
        <end position="244"/>
    </location>
</feature>
<evidence type="ECO:0000256" key="4">
    <source>
        <dbReference type="ARBA" id="ARBA00022741"/>
    </source>
</evidence>
<dbReference type="InterPro" id="IPR022310">
    <property type="entry name" value="NAD/GMP_synthase"/>
</dbReference>
<evidence type="ECO:0000256" key="9">
    <source>
        <dbReference type="RuleBase" id="RU003811"/>
    </source>
</evidence>
<dbReference type="NCBIfam" id="NF010587">
    <property type="entry name" value="PRK13980.1"/>
    <property type="match status" value="1"/>
</dbReference>
<evidence type="ECO:0000256" key="2">
    <source>
        <dbReference type="ARBA" id="ARBA00022598"/>
    </source>
</evidence>
<evidence type="ECO:0000256" key="3">
    <source>
        <dbReference type="ARBA" id="ARBA00022723"/>
    </source>
</evidence>
<dbReference type="FunFam" id="3.40.50.620:FF:000106">
    <property type="entry name" value="Glutamine-dependent NAD(+) synthetase"/>
    <property type="match status" value="1"/>
</dbReference>
<evidence type="ECO:0000256" key="10">
    <source>
        <dbReference type="RuleBase" id="RU003812"/>
    </source>
</evidence>
<comment type="caution">
    <text evidence="8">Lacks conserved residue(s) required for the propagation of feature annotation.</text>
</comment>
<dbReference type="NCBIfam" id="TIGR00552">
    <property type="entry name" value="nadE"/>
    <property type="match status" value="1"/>
</dbReference>
<dbReference type="SUPFAM" id="SSF52402">
    <property type="entry name" value="Adenine nucleotide alpha hydrolases-like"/>
    <property type="match status" value="1"/>
</dbReference>
<comment type="caution">
    <text evidence="12">The sequence shown here is derived from an EMBL/GenBank/DDBJ whole genome shotgun (WGS) entry which is preliminary data.</text>
</comment>
<evidence type="ECO:0000256" key="5">
    <source>
        <dbReference type="ARBA" id="ARBA00022840"/>
    </source>
</evidence>
<dbReference type="GO" id="GO:0046872">
    <property type="term" value="F:metal ion binding"/>
    <property type="evidence" value="ECO:0007669"/>
    <property type="project" value="UniProtKB-KW"/>
</dbReference>
<dbReference type="GO" id="GO:0005737">
    <property type="term" value="C:cytoplasm"/>
    <property type="evidence" value="ECO:0007669"/>
    <property type="project" value="InterPro"/>
</dbReference>
<comment type="catalytic activity">
    <reaction evidence="8 10">
        <text>deamido-NAD(+) + NH4(+) + ATP = AMP + diphosphate + NAD(+) + H(+)</text>
        <dbReference type="Rhea" id="RHEA:21188"/>
        <dbReference type="ChEBI" id="CHEBI:15378"/>
        <dbReference type="ChEBI" id="CHEBI:28938"/>
        <dbReference type="ChEBI" id="CHEBI:30616"/>
        <dbReference type="ChEBI" id="CHEBI:33019"/>
        <dbReference type="ChEBI" id="CHEBI:57540"/>
        <dbReference type="ChEBI" id="CHEBI:58437"/>
        <dbReference type="ChEBI" id="CHEBI:456215"/>
        <dbReference type="EC" id="6.3.1.5"/>
    </reaction>
</comment>
<feature type="binding site" evidence="8">
    <location>
        <position position="181"/>
    </location>
    <ligand>
        <name>ATP</name>
        <dbReference type="ChEBI" id="CHEBI:30616"/>
    </ligand>
</feature>